<proteinExistence type="predicted"/>
<evidence type="ECO:0000313" key="3">
    <source>
        <dbReference type="EMBL" id="NTC26708.1"/>
    </source>
</evidence>
<evidence type="ECO:0000256" key="1">
    <source>
        <dbReference type="SAM" id="MobiDB-lite"/>
    </source>
</evidence>
<evidence type="ECO:0000256" key="2">
    <source>
        <dbReference type="SAM" id="Phobius"/>
    </source>
</evidence>
<dbReference type="EMBL" id="JAAMAY010000002">
    <property type="protein sequence ID" value="NTC26708.1"/>
    <property type="molecule type" value="Genomic_DNA"/>
</dbReference>
<organism evidence="3 4">
    <name type="scientific">Agrobacterium tumefaciens</name>
    <dbReference type="NCBI Taxonomy" id="358"/>
    <lineage>
        <taxon>Bacteria</taxon>
        <taxon>Pseudomonadati</taxon>
        <taxon>Pseudomonadota</taxon>
        <taxon>Alphaproteobacteria</taxon>
        <taxon>Hyphomicrobiales</taxon>
        <taxon>Rhizobiaceae</taxon>
        <taxon>Rhizobium/Agrobacterium group</taxon>
        <taxon>Agrobacterium</taxon>
        <taxon>Agrobacterium tumefaciens complex</taxon>
    </lineage>
</organism>
<feature type="region of interest" description="Disordered" evidence="1">
    <location>
        <begin position="1"/>
        <end position="20"/>
    </location>
</feature>
<evidence type="ECO:0000313" key="4">
    <source>
        <dbReference type="Proteomes" id="UP000702952"/>
    </source>
</evidence>
<gene>
    <name evidence="3" type="ORF">G6M46_00885</name>
</gene>
<feature type="transmembrane region" description="Helical" evidence="2">
    <location>
        <begin position="29"/>
        <end position="49"/>
    </location>
</feature>
<dbReference type="Proteomes" id="UP000702952">
    <property type="component" value="Unassembled WGS sequence"/>
</dbReference>
<evidence type="ECO:0008006" key="5">
    <source>
        <dbReference type="Google" id="ProtNLM"/>
    </source>
</evidence>
<feature type="compositionally biased region" description="Basic and acidic residues" evidence="1">
    <location>
        <begin position="1"/>
        <end position="11"/>
    </location>
</feature>
<keyword evidence="2" id="KW-0472">Membrane</keyword>
<sequence>MKKKQIDKIDDNDLENVQPQPPFFTPDRILAWTGIGLAAAAAFFPWYVFFNEDKFGMRVADGDRTRDLPHTGPREVFSVSPLAMTNRNKEDAPAPGELPDMLTTATVSEKGKEKQNNLAAGLEDQPFPGQTSFRLLHVSNGRALIEDGSGMYMVRVGSTLPDNARLTKIEQRDGEWMIETSSGKTYHPEK</sequence>
<name>A0AA44F1A2_AGRTU</name>
<reference evidence="3" key="1">
    <citation type="journal article" date="2020" name="Science">
        <title>Unexpected conservation and global transmission of agrobacterial virulence plasmids.</title>
        <authorList>
            <person name="Weisberg A.J."/>
            <person name="Davis E.W. 2nd"/>
            <person name="Tabima J."/>
            <person name="Belcher M.S."/>
            <person name="Miller M."/>
            <person name="Kuo C.H."/>
            <person name="Loper J.E."/>
            <person name="Grunwald N.J."/>
            <person name="Putnam M.L."/>
            <person name="Chang J.H."/>
        </authorList>
    </citation>
    <scope>NUCLEOTIDE SEQUENCE</scope>
    <source>
        <strain evidence="3">17-1853-1a</strain>
    </source>
</reference>
<dbReference type="RefSeq" id="WP_003515083.1">
    <property type="nucleotide sequence ID" value="NZ_CP032921.1"/>
</dbReference>
<keyword evidence="2" id="KW-1133">Transmembrane helix</keyword>
<accession>A0AA44F1A2</accession>
<keyword evidence="2" id="KW-0812">Transmembrane</keyword>
<dbReference type="AlphaFoldDB" id="A0AA44F1A2"/>
<protein>
    <recommendedName>
        <fullName evidence="5">Flagellar protein</fullName>
    </recommendedName>
</protein>
<comment type="caution">
    <text evidence="3">The sequence shown here is derived from an EMBL/GenBank/DDBJ whole genome shotgun (WGS) entry which is preliminary data.</text>
</comment>